<reference evidence="7 8" key="1">
    <citation type="journal article" date="2024" name="Int. J. Mol. Sci.">
        <title>Exploration of Alicyclobacillus spp. Genome in Search of Antibiotic Resistance.</title>
        <authorList>
            <person name="Bucka-Kolendo J."/>
            <person name="Kiousi D.E."/>
            <person name="Dekowska A."/>
            <person name="Mikolajczuk-Szczyrba A."/>
            <person name="Karadedos D.M."/>
            <person name="Michael P."/>
            <person name="Galanis A."/>
            <person name="Sokolowska B."/>
        </authorList>
    </citation>
    <scope>NUCLEOTIDE SEQUENCE [LARGE SCALE GENOMIC DNA]</scope>
    <source>
        <strain evidence="7 8">KKP 3000</strain>
    </source>
</reference>
<dbReference type="PANTHER" id="PTHR30055:SF175">
    <property type="entry name" value="HTH-TYPE TRANSCRIPTIONAL REPRESSOR KSTR2"/>
    <property type="match status" value="1"/>
</dbReference>
<evidence type="ECO:0000256" key="5">
    <source>
        <dbReference type="PROSITE-ProRule" id="PRU00335"/>
    </source>
</evidence>
<accession>A0ABV5AAP3</accession>
<dbReference type="PANTHER" id="PTHR30055">
    <property type="entry name" value="HTH-TYPE TRANSCRIPTIONAL REGULATOR RUTR"/>
    <property type="match status" value="1"/>
</dbReference>
<dbReference type="RefSeq" id="WP_275476783.1">
    <property type="nucleotide sequence ID" value="NZ_CP162940.1"/>
</dbReference>
<organism evidence="7 8">
    <name type="scientific">Alicyclobacillus fastidiosus</name>
    <dbReference type="NCBI Taxonomy" id="392011"/>
    <lineage>
        <taxon>Bacteria</taxon>
        <taxon>Bacillati</taxon>
        <taxon>Bacillota</taxon>
        <taxon>Bacilli</taxon>
        <taxon>Bacillales</taxon>
        <taxon>Alicyclobacillaceae</taxon>
        <taxon>Alicyclobacillus</taxon>
    </lineage>
</organism>
<evidence type="ECO:0000256" key="3">
    <source>
        <dbReference type="ARBA" id="ARBA00023125"/>
    </source>
</evidence>
<dbReference type="Pfam" id="PF00440">
    <property type="entry name" value="TetR_N"/>
    <property type="match status" value="1"/>
</dbReference>
<dbReference type="EMBL" id="JBDXSU010000002">
    <property type="protein sequence ID" value="MFB5189326.1"/>
    <property type="molecule type" value="Genomic_DNA"/>
</dbReference>
<evidence type="ECO:0000313" key="7">
    <source>
        <dbReference type="EMBL" id="MFB5189326.1"/>
    </source>
</evidence>
<proteinExistence type="predicted"/>
<keyword evidence="4" id="KW-0804">Transcription</keyword>
<feature type="DNA-binding region" description="H-T-H motif" evidence="5">
    <location>
        <begin position="27"/>
        <end position="46"/>
    </location>
</feature>
<keyword evidence="8" id="KW-1185">Reference proteome</keyword>
<evidence type="ECO:0000313" key="8">
    <source>
        <dbReference type="Proteomes" id="UP001579974"/>
    </source>
</evidence>
<evidence type="ECO:0000259" key="6">
    <source>
        <dbReference type="PROSITE" id="PS50977"/>
    </source>
</evidence>
<name>A0ABV5AAP3_9BACL</name>
<dbReference type="InterPro" id="IPR001647">
    <property type="entry name" value="HTH_TetR"/>
</dbReference>
<dbReference type="Gene3D" id="1.10.357.10">
    <property type="entry name" value="Tetracycline Repressor, domain 2"/>
    <property type="match status" value="1"/>
</dbReference>
<dbReference type="Pfam" id="PF17932">
    <property type="entry name" value="TetR_C_24"/>
    <property type="match status" value="1"/>
</dbReference>
<protein>
    <submittedName>
        <fullName evidence="7">TetR/AcrR family transcriptional regulator</fullName>
    </submittedName>
</protein>
<dbReference type="InterPro" id="IPR036271">
    <property type="entry name" value="Tet_transcr_reg_TetR-rel_C_sf"/>
</dbReference>
<dbReference type="PRINTS" id="PR00455">
    <property type="entry name" value="HTHTETR"/>
</dbReference>
<sequence length="199" mass="22624">MARPSQREQILVEASRLFSKKGYHATTIREIAQNRGILSGSLYAHISSKEDLLFEIVDDGADAFLSAIASVSQSDRPPIDKLRMALCAHIQVIAERMDAATVFFHEWEALSEERRRLIQAKRDKYEAHWNAILEEGMADGSMSMADPKFVRLMLLSVANWLYHWYRPSGPLAPEEIADRFIQILVNGIENPGKERDLRA</sequence>
<feature type="domain" description="HTH tetR-type" evidence="6">
    <location>
        <begin position="4"/>
        <end position="64"/>
    </location>
</feature>
<gene>
    <name evidence="7" type="ORF">KKP3000_002333</name>
</gene>
<dbReference type="InterPro" id="IPR009057">
    <property type="entry name" value="Homeodomain-like_sf"/>
</dbReference>
<dbReference type="SUPFAM" id="SSF48498">
    <property type="entry name" value="Tetracyclin repressor-like, C-terminal domain"/>
    <property type="match status" value="1"/>
</dbReference>
<evidence type="ECO:0000256" key="4">
    <source>
        <dbReference type="ARBA" id="ARBA00023163"/>
    </source>
</evidence>
<dbReference type="PROSITE" id="PS50977">
    <property type="entry name" value="HTH_TETR_2"/>
    <property type="match status" value="1"/>
</dbReference>
<keyword evidence="3 5" id="KW-0238">DNA-binding</keyword>
<dbReference type="InterPro" id="IPR050109">
    <property type="entry name" value="HTH-type_TetR-like_transc_reg"/>
</dbReference>
<dbReference type="SUPFAM" id="SSF46689">
    <property type="entry name" value="Homeodomain-like"/>
    <property type="match status" value="1"/>
</dbReference>
<keyword evidence="1" id="KW-0678">Repressor</keyword>
<dbReference type="InterPro" id="IPR041490">
    <property type="entry name" value="KstR2_TetR_C"/>
</dbReference>
<dbReference type="Proteomes" id="UP001579974">
    <property type="component" value="Unassembled WGS sequence"/>
</dbReference>
<evidence type="ECO:0000256" key="1">
    <source>
        <dbReference type="ARBA" id="ARBA00022491"/>
    </source>
</evidence>
<comment type="caution">
    <text evidence="7">The sequence shown here is derived from an EMBL/GenBank/DDBJ whole genome shotgun (WGS) entry which is preliminary data.</text>
</comment>
<dbReference type="Gene3D" id="1.10.10.60">
    <property type="entry name" value="Homeodomain-like"/>
    <property type="match status" value="1"/>
</dbReference>
<evidence type="ECO:0000256" key="2">
    <source>
        <dbReference type="ARBA" id="ARBA00023015"/>
    </source>
</evidence>
<keyword evidence="2" id="KW-0805">Transcription regulation</keyword>